<evidence type="ECO:0000256" key="8">
    <source>
        <dbReference type="ARBA" id="ARBA00023326"/>
    </source>
</evidence>
<evidence type="ECO:0000259" key="10">
    <source>
        <dbReference type="Pfam" id="PF03639"/>
    </source>
</evidence>
<dbReference type="Proteomes" id="UP001165082">
    <property type="component" value="Unassembled WGS sequence"/>
</dbReference>
<feature type="compositionally biased region" description="Polar residues" evidence="9">
    <location>
        <begin position="54"/>
        <end position="70"/>
    </location>
</feature>
<organism evidence="12 13">
    <name type="scientific">Triparma retinervis</name>
    <dbReference type="NCBI Taxonomy" id="2557542"/>
    <lineage>
        <taxon>Eukaryota</taxon>
        <taxon>Sar</taxon>
        <taxon>Stramenopiles</taxon>
        <taxon>Ochrophyta</taxon>
        <taxon>Bolidophyceae</taxon>
        <taxon>Parmales</taxon>
        <taxon>Triparmaceae</taxon>
        <taxon>Triparma</taxon>
    </lineage>
</organism>
<feature type="domain" description="Glycosyl hydrolase family 81 N-terminal" evidence="10">
    <location>
        <begin position="86"/>
        <end position="246"/>
    </location>
</feature>
<feature type="region of interest" description="Disordered" evidence="9">
    <location>
        <begin position="273"/>
        <end position="292"/>
    </location>
</feature>
<gene>
    <name evidence="12" type="ORF">TrRE_jg10577</name>
</gene>
<sequence>MDTPVVEKPDPQVTTPPPSTAHGDGLLTWTLNKFKGTERKETSVKGGSRPPLSPSVSFPTTFSGGKSSPVRTIKRPSASSPGSLFEVDKSPLPTNRWYQNLLIGTTPKLTETNKAYTIPYVVDPTFSSLATPSASGLMVHWTNVAPSGDKIVQVNTDPYGSVGLGVASSSSSLDVPSSTYKISKTPSPLQVELDWYPEPRSLLSKVESFLGGKRRNPSPFLTIPVTRGAPYVTANYNAGAIPLITSPSLPVTAPFHPFEYFVMVDGKEKLNCTSFSSSPTSSTPPPNPNPPSLIATSTLSMHFTSDFTWTVYLSEPIAFSCRVDTNPTAPPVSTPGLIPPPPSPVFEIYTPEPLLSPAVLRLALTNNCTLGTNVQHCELTQPRDQSAYSKLLQKHAETIPGPGANVKYTFPTTTTDATAPDVLLHFDWDATTMSPPPTSSSSSKQQELLMYALPHHVDVMEENVGKSTNALAGHCSPSLHGPACLVIGGNWATREELTDVSFNAPRPPSAKYVPQLSEAITEDLKFRIDENYMKGAGDTYFSGKMIAKLSRTILIAQELREIKFSANATSKSTRTDLQQTLLHTALPTDKDMNAAIDHLRDAVTIWLNGSAEAPFVYDSAWGGLVNCGCTYNSDTKSCDNKYPNCPALEDAGMNFGHGFYNDHHFHHGYIIYGAATVAKFDAVWGRNYFDPVLALIRDIANPSHTDKFFPPFRHKDVYLGVSWASGIGLINGGPYPNGRNQESSSESIAAYEAMALYGQTMNLQWGQGTSSATSDNANAATAASLRDMSRFLLSTEIRSAARYYHVRKTSKRIYPKEYTPAVVGMLWTMMVQFQTWFGSDAFLAYGIQLLPLTPVSELRDDVRWTKELFPLFKQSCEASQTCQDQGWSVLLRAVQAEIGDVDNAMSEVMQLPESIFTSAGGNGHSRTNTIWYLSTRPYVEIKLEGLDDEDLDDDDAAEPKGPTSSPTPSATPDKDGWCPGCTQSQCTSELNKCPGLAPFLCFEGPSTGGCAPVPWDIEDGSDCNLCCKTSTCN</sequence>
<evidence type="ECO:0000259" key="11">
    <source>
        <dbReference type="Pfam" id="PF17652"/>
    </source>
</evidence>
<evidence type="ECO:0000256" key="2">
    <source>
        <dbReference type="ARBA" id="ARBA00010730"/>
    </source>
</evidence>
<feature type="domain" description="Glycosyl hydrolase family 81 C-terminal" evidence="11">
    <location>
        <begin position="513"/>
        <end position="933"/>
    </location>
</feature>
<reference evidence="12" key="1">
    <citation type="submission" date="2022-07" db="EMBL/GenBank/DDBJ databases">
        <title>Genome analysis of Parmales, a sister group of diatoms, reveals the evolutionary specialization of diatoms from phago-mixotrophs to photoautotrophs.</title>
        <authorList>
            <person name="Ban H."/>
            <person name="Sato S."/>
            <person name="Yoshikawa S."/>
            <person name="Kazumasa Y."/>
            <person name="Nakamura Y."/>
            <person name="Ichinomiya M."/>
            <person name="Saitoh K."/>
            <person name="Sato N."/>
            <person name="Blanc-Mathieu R."/>
            <person name="Endo H."/>
            <person name="Kuwata A."/>
            <person name="Ogata H."/>
        </authorList>
    </citation>
    <scope>NUCLEOTIDE SEQUENCE</scope>
</reference>
<evidence type="ECO:0000313" key="13">
    <source>
        <dbReference type="Proteomes" id="UP001165082"/>
    </source>
</evidence>
<feature type="region of interest" description="Disordered" evidence="9">
    <location>
        <begin position="1"/>
        <end position="86"/>
    </location>
</feature>
<dbReference type="Gene3D" id="2.70.98.30">
    <property type="entry name" value="Golgi alpha-mannosidase II, domain 4"/>
    <property type="match status" value="1"/>
</dbReference>
<keyword evidence="4" id="KW-0378">Hydrolase</keyword>
<dbReference type="EC" id="3.2.1.39" evidence="3"/>
<proteinExistence type="inferred from homology"/>
<dbReference type="InterPro" id="IPR005200">
    <property type="entry name" value="Endo-beta-glucanase"/>
</dbReference>
<dbReference type="EMBL" id="BRXZ01000214">
    <property type="protein sequence ID" value="GMI07556.1"/>
    <property type="molecule type" value="Genomic_DNA"/>
</dbReference>
<evidence type="ECO:0000313" key="12">
    <source>
        <dbReference type="EMBL" id="GMI07556.1"/>
    </source>
</evidence>
<accession>A0A9W7F9E4</accession>
<dbReference type="AlphaFoldDB" id="A0A9W7F9E4"/>
<dbReference type="GO" id="GO:0042973">
    <property type="term" value="F:glucan endo-1,3-beta-D-glucosidase activity"/>
    <property type="evidence" value="ECO:0007669"/>
    <property type="project" value="UniProtKB-EC"/>
</dbReference>
<protein>
    <recommendedName>
        <fullName evidence="3">glucan endo-1,3-beta-D-glucosidase</fullName>
        <ecNumber evidence="3">3.2.1.39</ecNumber>
    </recommendedName>
</protein>
<dbReference type="OrthoDB" id="4473401at2759"/>
<feature type="region of interest" description="Disordered" evidence="9">
    <location>
        <begin position="948"/>
        <end position="974"/>
    </location>
</feature>
<keyword evidence="6" id="KW-0326">Glycosidase</keyword>
<dbReference type="PANTHER" id="PTHR31983:SF0">
    <property type="entry name" value="GLUCAN ENDO-1,3-BETA-D-GLUCOSIDASE 2"/>
    <property type="match status" value="1"/>
</dbReference>
<dbReference type="GO" id="GO:0000272">
    <property type="term" value="P:polysaccharide catabolic process"/>
    <property type="evidence" value="ECO:0007669"/>
    <property type="project" value="UniProtKB-KW"/>
</dbReference>
<dbReference type="GO" id="GO:0052861">
    <property type="term" value="F:endo-1,3(4)-beta-glucanase activity"/>
    <property type="evidence" value="ECO:0007669"/>
    <property type="project" value="InterPro"/>
</dbReference>
<keyword evidence="13" id="KW-1185">Reference proteome</keyword>
<comment type="catalytic activity">
    <reaction evidence="1">
        <text>Hydrolysis of (1-&gt;3)-beta-D-glucosidic linkages in (1-&gt;3)-beta-D-glucans.</text>
        <dbReference type="EC" id="3.2.1.39"/>
    </reaction>
</comment>
<keyword evidence="8" id="KW-0624">Polysaccharide degradation</keyword>
<dbReference type="InterPro" id="IPR040451">
    <property type="entry name" value="GH81_N"/>
</dbReference>
<dbReference type="PROSITE" id="PS52008">
    <property type="entry name" value="GH81"/>
    <property type="match status" value="1"/>
</dbReference>
<feature type="compositionally biased region" description="Low complexity" evidence="9">
    <location>
        <begin position="962"/>
        <end position="971"/>
    </location>
</feature>
<dbReference type="Pfam" id="PF17652">
    <property type="entry name" value="Glyco_hydro81C"/>
    <property type="match status" value="1"/>
</dbReference>
<name>A0A9W7F9E4_9STRA</name>
<evidence type="ECO:0000256" key="6">
    <source>
        <dbReference type="ARBA" id="ARBA00023295"/>
    </source>
</evidence>
<dbReference type="InterPro" id="IPR040720">
    <property type="entry name" value="GH81_C"/>
</dbReference>
<comment type="caution">
    <text evidence="12">The sequence shown here is derived from an EMBL/GenBank/DDBJ whole genome shotgun (WGS) entry which is preliminary data.</text>
</comment>
<feature type="compositionally biased region" description="Pro residues" evidence="9">
    <location>
        <begin position="282"/>
        <end position="291"/>
    </location>
</feature>
<evidence type="ECO:0000256" key="3">
    <source>
        <dbReference type="ARBA" id="ARBA00012780"/>
    </source>
</evidence>
<comment type="similarity">
    <text evidence="2">Belongs to the glycosyl hydrolase 81 family.</text>
</comment>
<evidence type="ECO:0000256" key="5">
    <source>
        <dbReference type="ARBA" id="ARBA00023277"/>
    </source>
</evidence>
<dbReference type="PANTHER" id="PTHR31983">
    <property type="entry name" value="ENDO-1,3(4)-BETA-GLUCANASE 1"/>
    <property type="match status" value="1"/>
</dbReference>
<evidence type="ECO:0000256" key="9">
    <source>
        <dbReference type="SAM" id="MobiDB-lite"/>
    </source>
</evidence>
<evidence type="ECO:0000256" key="4">
    <source>
        <dbReference type="ARBA" id="ARBA00022801"/>
    </source>
</evidence>
<dbReference type="Pfam" id="PF03639">
    <property type="entry name" value="Glyco_hydro_81"/>
    <property type="match status" value="1"/>
</dbReference>
<feature type="compositionally biased region" description="Basic and acidic residues" evidence="9">
    <location>
        <begin position="1"/>
        <end position="10"/>
    </location>
</feature>
<keyword evidence="7" id="KW-0961">Cell wall biogenesis/degradation</keyword>
<dbReference type="GO" id="GO:0071555">
    <property type="term" value="P:cell wall organization"/>
    <property type="evidence" value="ECO:0007669"/>
    <property type="project" value="UniProtKB-KW"/>
</dbReference>
<evidence type="ECO:0000256" key="7">
    <source>
        <dbReference type="ARBA" id="ARBA00023316"/>
    </source>
</evidence>
<evidence type="ECO:0000256" key="1">
    <source>
        <dbReference type="ARBA" id="ARBA00000382"/>
    </source>
</evidence>
<keyword evidence="5" id="KW-0119">Carbohydrate metabolism</keyword>